<accession>A0A7J7JY93</accession>
<dbReference type="AlphaFoldDB" id="A0A7J7JY93"/>
<sequence length="231" mass="26744">MAAAQDHTESAPSQKSRPVYSDREYHRYHQFKKNVVVGYADILAVGCRALLGLKMGFNYHSIVLPELSSQSAVKCQRPTTPTASERYFEPFQILDCKYEEYTLVIINTEVPADRCHYVVNYLLDMCRQSQVLRVIVLSCLRTELTRPYLFLDNIYFENNFYMAKLTRFPSLPADTPISDPLLNILLQMFKAIKSFQQKLSDITGLEFDLELSTSLMFEEHSRCHTMMGFYS</sequence>
<name>A0A7J7JY93_BUGNE</name>
<dbReference type="Proteomes" id="UP000593567">
    <property type="component" value="Unassembled WGS sequence"/>
</dbReference>
<keyword evidence="3" id="KW-1185">Reference proteome</keyword>
<gene>
    <name evidence="2" type="ORF">EB796_010751</name>
</gene>
<dbReference type="OrthoDB" id="9989228at2759"/>
<evidence type="ECO:0000313" key="2">
    <source>
        <dbReference type="EMBL" id="KAF6030937.1"/>
    </source>
</evidence>
<feature type="region of interest" description="Disordered" evidence="1">
    <location>
        <begin position="1"/>
        <end position="20"/>
    </location>
</feature>
<organism evidence="2 3">
    <name type="scientific">Bugula neritina</name>
    <name type="common">Brown bryozoan</name>
    <name type="synonym">Sertularia neritina</name>
    <dbReference type="NCBI Taxonomy" id="10212"/>
    <lineage>
        <taxon>Eukaryota</taxon>
        <taxon>Metazoa</taxon>
        <taxon>Spiralia</taxon>
        <taxon>Lophotrochozoa</taxon>
        <taxon>Bryozoa</taxon>
        <taxon>Gymnolaemata</taxon>
        <taxon>Cheilostomatida</taxon>
        <taxon>Flustrina</taxon>
        <taxon>Buguloidea</taxon>
        <taxon>Bugulidae</taxon>
        <taxon>Bugula</taxon>
    </lineage>
</organism>
<comment type="caution">
    <text evidence="2">The sequence shown here is derived from an EMBL/GenBank/DDBJ whole genome shotgun (WGS) entry which is preliminary data.</text>
</comment>
<reference evidence="2" key="1">
    <citation type="submission" date="2020-06" db="EMBL/GenBank/DDBJ databases">
        <title>Draft genome of Bugula neritina, a colonial animal packing powerful symbionts and potential medicines.</title>
        <authorList>
            <person name="Rayko M."/>
        </authorList>
    </citation>
    <scope>NUCLEOTIDE SEQUENCE [LARGE SCALE GENOMIC DNA]</scope>
    <source>
        <strain evidence="2">Kwan_BN1</strain>
    </source>
</reference>
<protein>
    <submittedName>
        <fullName evidence="2">Uncharacterized protein</fullName>
    </submittedName>
</protein>
<dbReference type="EMBL" id="VXIV02001654">
    <property type="protein sequence ID" value="KAF6030937.1"/>
    <property type="molecule type" value="Genomic_DNA"/>
</dbReference>
<proteinExistence type="predicted"/>
<evidence type="ECO:0000256" key="1">
    <source>
        <dbReference type="SAM" id="MobiDB-lite"/>
    </source>
</evidence>
<evidence type="ECO:0000313" key="3">
    <source>
        <dbReference type="Proteomes" id="UP000593567"/>
    </source>
</evidence>